<name>A0A840KD50_9FLAO</name>
<evidence type="ECO:0000259" key="1">
    <source>
        <dbReference type="Pfam" id="PF02796"/>
    </source>
</evidence>
<evidence type="ECO:0000313" key="3">
    <source>
        <dbReference type="Proteomes" id="UP000592180"/>
    </source>
</evidence>
<evidence type="ECO:0000313" key="2">
    <source>
        <dbReference type="EMBL" id="MBB4805928.1"/>
    </source>
</evidence>
<dbReference type="InterPro" id="IPR006120">
    <property type="entry name" value="Resolvase_HTH_dom"/>
</dbReference>
<dbReference type="GO" id="GO:0003677">
    <property type="term" value="F:DNA binding"/>
    <property type="evidence" value="ECO:0007669"/>
    <property type="project" value="InterPro"/>
</dbReference>
<dbReference type="AlphaFoldDB" id="A0A840KD50"/>
<dbReference type="Gene3D" id="1.10.10.60">
    <property type="entry name" value="Homeodomain-like"/>
    <property type="match status" value="1"/>
</dbReference>
<proteinExistence type="predicted"/>
<dbReference type="SUPFAM" id="SSF46689">
    <property type="entry name" value="Homeodomain-like"/>
    <property type="match status" value="1"/>
</dbReference>
<dbReference type="Proteomes" id="UP000592180">
    <property type="component" value="Unassembled WGS sequence"/>
</dbReference>
<dbReference type="RefSeq" id="WP_184185923.1">
    <property type="nucleotide sequence ID" value="NZ_JACHLE010000001.1"/>
</dbReference>
<dbReference type="Pfam" id="PF02796">
    <property type="entry name" value="HTH_7"/>
    <property type="match status" value="1"/>
</dbReference>
<gene>
    <name evidence="2" type="ORF">HNP38_001200</name>
</gene>
<reference evidence="2 3" key="1">
    <citation type="submission" date="2020-08" db="EMBL/GenBank/DDBJ databases">
        <title>Functional genomics of gut bacteria from endangered species of beetles.</title>
        <authorList>
            <person name="Carlos-Shanley C."/>
        </authorList>
    </citation>
    <scope>NUCLEOTIDE SEQUENCE [LARGE SCALE GENOMIC DNA]</scope>
    <source>
        <strain evidence="2 3">S00151</strain>
    </source>
</reference>
<dbReference type="GO" id="GO:0000150">
    <property type="term" value="F:DNA strand exchange activity"/>
    <property type="evidence" value="ECO:0007669"/>
    <property type="project" value="InterPro"/>
</dbReference>
<dbReference type="InterPro" id="IPR009057">
    <property type="entry name" value="Homeodomain-like_sf"/>
</dbReference>
<organism evidence="2 3">
    <name type="scientific">Chryseobacterium defluvii</name>
    <dbReference type="NCBI Taxonomy" id="160396"/>
    <lineage>
        <taxon>Bacteria</taxon>
        <taxon>Pseudomonadati</taxon>
        <taxon>Bacteroidota</taxon>
        <taxon>Flavobacteriia</taxon>
        <taxon>Flavobacteriales</taxon>
        <taxon>Weeksellaceae</taxon>
        <taxon>Chryseobacterium group</taxon>
        <taxon>Chryseobacterium</taxon>
    </lineage>
</organism>
<dbReference type="EMBL" id="JACHLE010000001">
    <property type="protein sequence ID" value="MBB4805928.1"/>
    <property type="molecule type" value="Genomic_DNA"/>
</dbReference>
<feature type="domain" description="Resolvase HTH" evidence="1">
    <location>
        <begin position="95"/>
        <end position="137"/>
    </location>
</feature>
<comment type="caution">
    <text evidence="2">The sequence shown here is derived from an EMBL/GenBank/DDBJ whole genome shotgun (WGS) entry which is preliminary data.</text>
</comment>
<accession>A0A840KD50</accession>
<protein>
    <recommendedName>
        <fullName evidence="1">Resolvase HTH domain-containing protein</fullName>
    </recommendedName>
</protein>
<keyword evidence="3" id="KW-1185">Reference proteome</keyword>
<sequence length="140" mass="16807">MYNCNEIMIGHLIQSKVIEYEIKTPRICNFLKCTEEEIEQMYRSEDLDTELLLRWSKLLKYDFFRIYSQHLMLYGPPEKPRHTSEAGKGSLPHFRKNTYTKEIIDGMLELLKSGKKTKQQIIREHGIPKTTLYKWINKYM</sequence>